<dbReference type="AlphaFoldDB" id="A0A9P6B1G1"/>
<dbReference type="OrthoDB" id="49511at2759"/>
<dbReference type="PANTHER" id="PTHR18460">
    <property type="entry name" value="TEL2 INTERACTING PROTEIN 1 TTI1 FAMILY MEMBER"/>
    <property type="match status" value="1"/>
</dbReference>
<feature type="compositionally biased region" description="Low complexity" evidence="1">
    <location>
        <begin position="308"/>
        <end position="328"/>
    </location>
</feature>
<evidence type="ECO:0000259" key="3">
    <source>
        <dbReference type="Pfam" id="PF24181"/>
    </source>
</evidence>
<feature type="region of interest" description="Disordered" evidence="1">
    <location>
        <begin position="881"/>
        <end position="924"/>
    </location>
</feature>
<sequence length="1181" mass="129600">MSTLFARPDGDDDLGNDKARRAFSSLKAICVPLLGLSIVTPSNTARTIELLGNLIIVLKNISDSPSILTPALIQYTFFPLSSLLRRNDIKTIPDQVLERIFLSLEQLCIPWWWTYDAQVWEQIVLLTGSVLAPSNRGEKDRDDHTREAACMCLWQLLRPRSPEEEAALGPTASQDAQHRSDMFRDYAVTPKFFPTLGQLVNNLLLSAFSPHMPLQLISLRLIRLVIAEYLGPTYAPTILPGVVSSMCKILMGRQSGARGWQNGEVIEAASSVLDVIIVNSICDDVCIADRAVRGPVSGIEELVDLGDPQGPSAASPSPTTPEPQSGSPFAFHRTSSWLNATASQLHIAINTLTPLVNHPTTKALLAFSELCSNVLARTLLTMTPTHRLLLSNLLTLSISPHPVVSLRTRSALIALLNPQLLQILIDMTQVNMVSLPLLVPTHSDTKVQHLARQVEAVCLISREKAMHPIAIGLASLLGPTGGIEKWGYNLLNVLDFTTPAIVPLSTQQLLEAGSAEYSVTGSQNLNFPALELRQLSSRETYTALEKMFRALGRVGGEKCLFAVEWFVERGMQGGTRTEVAALWSACRLLEGVGDIELGAETSNALEQRGKRLEKACRWIVKTMAETLDEQRDDDPGEVKISDTDLMDSDTVVVDYKKGVTQLTTILDLGKGSSSSSSTPRLRESRKNLHSTLCLHLIAVSTSLLAQKSRPLLMHALYPLIQCLVSPDPLVVSTAQATLHVVTNAAAYASPSNLVLANFDYALNSVSLHLTRSRFDIRATKVLVILVRLVGRAVVERAGDVVEECFDRLDEYHGYGVVVEGLVQVLAEVVNVVKPDDDDTEAGPNAKDSRAARLRANDAFSRGDARFAGLLQWFDHRHDHDPLGEEEDFGPVPQHAWGQPTDAGDEGADADALPPAEDAPPPSTPLQALTQQIVSRSIYFLPHSSSFIRSRILSLLAASVPILKTVQSTLLPAIHKAWPFIVNRLSDSEPFVVTEAAALVEALAVHVGDFMTRRIWEDVWPRFRKILQQLEDADLKSALARRGRLNPGMATTTPLTAYSTSHRLYRSMVSTVTGIVRGIDLTDALAWEITIAFRRFLNSSPMVHGELQAVARELYVALGRHNPDMVWLVLCGTAGTDPLWSSSAAWDKEDDIGHLAFPRHLFQERWDIIDNARIVLNVLSTP</sequence>
<dbReference type="InterPro" id="IPR057566">
    <property type="entry name" value="TPR_TTI1_N"/>
</dbReference>
<reference evidence="4" key="1">
    <citation type="journal article" date="2020" name="Nat. Commun.">
        <title>Large-scale genome sequencing of mycorrhizal fungi provides insights into the early evolution of symbiotic traits.</title>
        <authorList>
            <person name="Miyauchi S."/>
            <person name="Kiss E."/>
            <person name="Kuo A."/>
            <person name="Drula E."/>
            <person name="Kohler A."/>
            <person name="Sanchez-Garcia M."/>
            <person name="Morin E."/>
            <person name="Andreopoulos B."/>
            <person name="Barry K.W."/>
            <person name="Bonito G."/>
            <person name="Buee M."/>
            <person name="Carver A."/>
            <person name="Chen C."/>
            <person name="Cichocki N."/>
            <person name="Clum A."/>
            <person name="Culley D."/>
            <person name="Crous P.W."/>
            <person name="Fauchery L."/>
            <person name="Girlanda M."/>
            <person name="Hayes R.D."/>
            <person name="Keri Z."/>
            <person name="LaButti K."/>
            <person name="Lipzen A."/>
            <person name="Lombard V."/>
            <person name="Magnuson J."/>
            <person name="Maillard F."/>
            <person name="Murat C."/>
            <person name="Nolan M."/>
            <person name="Ohm R.A."/>
            <person name="Pangilinan J."/>
            <person name="Pereira M.F."/>
            <person name="Perotto S."/>
            <person name="Peter M."/>
            <person name="Pfister S."/>
            <person name="Riley R."/>
            <person name="Sitrit Y."/>
            <person name="Stielow J.B."/>
            <person name="Szollosi G."/>
            <person name="Zifcakova L."/>
            <person name="Stursova M."/>
            <person name="Spatafora J.W."/>
            <person name="Tedersoo L."/>
            <person name="Vaario L.M."/>
            <person name="Yamada A."/>
            <person name="Yan M."/>
            <person name="Wang P."/>
            <person name="Xu J."/>
            <person name="Bruns T."/>
            <person name="Baldrian P."/>
            <person name="Vilgalys R."/>
            <person name="Dunand C."/>
            <person name="Henrissat B."/>
            <person name="Grigoriev I.V."/>
            <person name="Hibbett D."/>
            <person name="Nagy L.G."/>
            <person name="Martin F.M."/>
        </authorList>
    </citation>
    <scope>NUCLEOTIDE SEQUENCE</scope>
    <source>
        <strain evidence="4">UP504</strain>
    </source>
</reference>
<dbReference type="Proteomes" id="UP000886523">
    <property type="component" value="Unassembled WGS sequence"/>
</dbReference>
<dbReference type="PANTHER" id="PTHR18460:SF3">
    <property type="entry name" value="TELO2-INTERACTING PROTEIN 1 HOMOLOG"/>
    <property type="match status" value="1"/>
</dbReference>
<dbReference type="Pfam" id="PF24181">
    <property type="entry name" value="TPR_TTI1_C"/>
    <property type="match status" value="1"/>
</dbReference>
<dbReference type="InterPro" id="IPR057567">
    <property type="entry name" value="TPR_TTI1_C"/>
</dbReference>
<evidence type="ECO:0000259" key="2">
    <source>
        <dbReference type="Pfam" id="PF24173"/>
    </source>
</evidence>
<evidence type="ECO:0000313" key="4">
    <source>
        <dbReference type="EMBL" id="KAF9515744.1"/>
    </source>
</evidence>
<organism evidence="4 5">
    <name type="scientific">Hydnum rufescens UP504</name>
    <dbReference type="NCBI Taxonomy" id="1448309"/>
    <lineage>
        <taxon>Eukaryota</taxon>
        <taxon>Fungi</taxon>
        <taxon>Dikarya</taxon>
        <taxon>Basidiomycota</taxon>
        <taxon>Agaricomycotina</taxon>
        <taxon>Agaricomycetes</taxon>
        <taxon>Cantharellales</taxon>
        <taxon>Hydnaceae</taxon>
        <taxon>Hydnum</taxon>
    </lineage>
</organism>
<feature type="domain" description="TTI1 C-terminal TPR" evidence="3">
    <location>
        <begin position="824"/>
        <end position="1126"/>
    </location>
</feature>
<dbReference type="GO" id="GO:0005737">
    <property type="term" value="C:cytoplasm"/>
    <property type="evidence" value="ECO:0007669"/>
    <property type="project" value="TreeGrafter"/>
</dbReference>
<name>A0A9P6B1G1_9AGAM</name>
<dbReference type="EMBL" id="MU128947">
    <property type="protein sequence ID" value="KAF9515744.1"/>
    <property type="molecule type" value="Genomic_DNA"/>
</dbReference>
<evidence type="ECO:0000256" key="1">
    <source>
        <dbReference type="SAM" id="MobiDB-lite"/>
    </source>
</evidence>
<protein>
    <submittedName>
        <fullName evidence="4">Uncharacterized protein</fullName>
    </submittedName>
</protein>
<dbReference type="SUPFAM" id="SSF48371">
    <property type="entry name" value="ARM repeat"/>
    <property type="match status" value="1"/>
</dbReference>
<keyword evidence="5" id="KW-1185">Reference proteome</keyword>
<gene>
    <name evidence="4" type="ORF">BS47DRAFT_743415</name>
</gene>
<comment type="caution">
    <text evidence="4">The sequence shown here is derived from an EMBL/GenBank/DDBJ whole genome shotgun (WGS) entry which is preliminary data.</text>
</comment>
<dbReference type="InterPro" id="IPR016024">
    <property type="entry name" value="ARM-type_fold"/>
</dbReference>
<evidence type="ECO:0000313" key="5">
    <source>
        <dbReference type="Proteomes" id="UP000886523"/>
    </source>
</evidence>
<proteinExistence type="predicted"/>
<accession>A0A9P6B1G1</accession>
<feature type="region of interest" description="Disordered" evidence="1">
    <location>
        <begin position="307"/>
        <end position="328"/>
    </location>
</feature>
<dbReference type="Pfam" id="PF21547">
    <property type="entry name" value="TTI1"/>
    <property type="match status" value="1"/>
</dbReference>
<dbReference type="InterPro" id="IPR049362">
    <property type="entry name" value="TTI1_rpt"/>
</dbReference>
<dbReference type="InterPro" id="IPR052587">
    <property type="entry name" value="TELO2-interacting_protein_1"/>
</dbReference>
<dbReference type="Pfam" id="PF24173">
    <property type="entry name" value="TPR_TTI1_N"/>
    <property type="match status" value="1"/>
</dbReference>
<feature type="domain" description="TTI1 N-terminal TPR" evidence="2">
    <location>
        <begin position="23"/>
        <end position="397"/>
    </location>
</feature>